<proteinExistence type="predicted"/>
<sequence>MELTGNPIKSKQTIFNWLKWIGTFHPATLLERAGVSSKGYFQEDEGFQKEPDLRTYIVAMVDSKSQVVWHIDYIDHVGEGDLYKSFDEFA</sequence>
<accession>A0A1V1P7M5</accession>
<organism evidence="1 2">
    <name type="scientific">Candidatus Magnetoglobus multicellularis str. Araruama</name>
    <dbReference type="NCBI Taxonomy" id="890399"/>
    <lineage>
        <taxon>Bacteria</taxon>
        <taxon>Pseudomonadati</taxon>
        <taxon>Thermodesulfobacteriota</taxon>
        <taxon>Desulfobacteria</taxon>
        <taxon>Desulfobacterales</taxon>
        <taxon>Desulfobacteraceae</taxon>
        <taxon>Candidatus Magnetoglobus</taxon>
    </lineage>
</organism>
<evidence type="ECO:0000313" key="2">
    <source>
        <dbReference type="Proteomes" id="UP000189670"/>
    </source>
</evidence>
<dbReference type="EMBL" id="ATBP01000354">
    <property type="protein sequence ID" value="ETR70887.1"/>
    <property type="molecule type" value="Genomic_DNA"/>
</dbReference>
<gene>
    <name evidence="1" type="ORF">OMM_08490</name>
</gene>
<comment type="caution">
    <text evidence="1">The sequence shown here is derived from an EMBL/GenBank/DDBJ whole genome shotgun (WGS) entry which is preliminary data.</text>
</comment>
<name>A0A1V1P7M5_9BACT</name>
<evidence type="ECO:0000313" key="1">
    <source>
        <dbReference type="EMBL" id="ETR70887.1"/>
    </source>
</evidence>
<protein>
    <submittedName>
        <fullName evidence="1">Uncharacterized protein</fullName>
    </submittedName>
</protein>
<feature type="non-terminal residue" evidence="1">
    <location>
        <position position="90"/>
    </location>
</feature>
<reference evidence="2" key="1">
    <citation type="submission" date="2012-11" db="EMBL/GenBank/DDBJ databases">
        <authorList>
            <person name="Lucero-Rivera Y.E."/>
            <person name="Tovar-Ramirez D."/>
        </authorList>
    </citation>
    <scope>NUCLEOTIDE SEQUENCE [LARGE SCALE GENOMIC DNA]</scope>
    <source>
        <strain evidence="2">Araruama</strain>
    </source>
</reference>
<dbReference type="Proteomes" id="UP000189670">
    <property type="component" value="Unassembled WGS sequence"/>
</dbReference>
<dbReference type="AlphaFoldDB" id="A0A1V1P7M5"/>